<dbReference type="AlphaFoldDB" id="A0A7H4MYB8"/>
<proteinExistence type="predicted"/>
<comment type="caution">
    <text evidence="1">The sequence shown here is derived from an EMBL/GenBank/DDBJ whole genome shotgun (WGS) entry which is preliminary data.</text>
</comment>
<dbReference type="InterPro" id="IPR006311">
    <property type="entry name" value="TAT_signal"/>
</dbReference>
<dbReference type="PROSITE" id="PS51318">
    <property type="entry name" value="TAT"/>
    <property type="match status" value="1"/>
</dbReference>
<reference evidence="1 2" key="1">
    <citation type="submission" date="2018-06" db="EMBL/GenBank/DDBJ databases">
        <authorList>
            <consortium name="Pathogen Informatics"/>
            <person name="Doyle S."/>
        </authorList>
    </citation>
    <scope>NUCLEOTIDE SEQUENCE [LARGE SCALE GENOMIC DNA]</scope>
    <source>
        <strain evidence="1 2">NCTC11694</strain>
    </source>
</reference>
<accession>A0A7H4MYB8</accession>
<evidence type="ECO:0000313" key="2">
    <source>
        <dbReference type="Proteomes" id="UP000255050"/>
    </source>
</evidence>
<dbReference type="EMBL" id="UGJR01000006">
    <property type="protein sequence ID" value="STT08081.1"/>
    <property type="molecule type" value="Genomic_DNA"/>
</dbReference>
<protein>
    <submittedName>
        <fullName evidence="1">Anaerobic dimethyl sulfoxide reductase subunit A subunit</fullName>
    </submittedName>
</protein>
<sequence length="36" mass="3806">MSNQEHTDGLTRRTLIKSTALGSLALAAGVYRCLSA</sequence>
<gene>
    <name evidence="1" type="ORF">NCTC11694_07709</name>
</gene>
<name>A0A7H4MYB8_9ENTR</name>
<evidence type="ECO:0000313" key="1">
    <source>
        <dbReference type="EMBL" id="STT08081.1"/>
    </source>
</evidence>
<dbReference type="Proteomes" id="UP000255050">
    <property type="component" value="Unassembled WGS sequence"/>
</dbReference>
<organism evidence="1 2">
    <name type="scientific">Klebsiella michiganensis</name>
    <dbReference type="NCBI Taxonomy" id="1134687"/>
    <lineage>
        <taxon>Bacteria</taxon>
        <taxon>Pseudomonadati</taxon>
        <taxon>Pseudomonadota</taxon>
        <taxon>Gammaproteobacteria</taxon>
        <taxon>Enterobacterales</taxon>
        <taxon>Enterobacteriaceae</taxon>
        <taxon>Klebsiella/Raoultella group</taxon>
        <taxon>Klebsiella</taxon>
    </lineage>
</organism>